<dbReference type="SMART" id="SM01381">
    <property type="entry name" value="7TM_GPCR_Srsx"/>
    <property type="match status" value="1"/>
</dbReference>
<dbReference type="Gene3D" id="1.20.1070.10">
    <property type="entry name" value="Rhodopsin 7-helix transmembrane proteins"/>
    <property type="match status" value="1"/>
</dbReference>
<keyword evidence="6 16" id="KW-0681">Retinal protein</keyword>
<dbReference type="AlphaFoldDB" id="A0A1B0FNF0"/>
<dbReference type="GO" id="GO:0007602">
    <property type="term" value="P:phototransduction"/>
    <property type="evidence" value="ECO:0007669"/>
    <property type="project" value="UniProtKB-KW"/>
</dbReference>
<feature type="transmembrane region" description="Helical" evidence="16">
    <location>
        <begin position="68"/>
        <end position="91"/>
    </location>
</feature>
<keyword evidence="19" id="KW-1185">Reference proteome</keyword>
<evidence type="ECO:0000259" key="17">
    <source>
        <dbReference type="PROSITE" id="PS50262"/>
    </source>
</evidence>
<keyword evidence="9 16" id="KW-0297">G-protein coupled receptor</keyword>
<evidence type="ECO:0000256" key="16">
    <source>
        <dbReference type="RuleBase" id="RU004951"/>
    </source>
</evidence>
<dbReference type="EMBL" id="CCAG010016624">
    <property type="status" value="NOT_ANNOTATED_CDS"/>
    <property type="molecule type" value="Genomic_DNA"/>
</dbReference>
<protein>
    <recommendedName>
        <fullName evidence="17">G-protein coupled receptors family 1 profile domain-containing protein</fullName>
    </recommendedName>
</protein>
<feature type="transmembrane region" description="Helical" evidence="16">
    <location>
        <begin position="6"/>
        <end position="24"/>
    </location>
</feature>
<sequence length="561" mass="62965">MHSLLLWIFQIFIAVVMIAITNFLQQHSLLTTYSTNRVCTNTLFRTVMSLLSNCGRNTMSRTLQRIPLTVNIHLAMVAYIAAALASSLQIIHTSSSATTNFYVRKANISVTSTIATTSNATTKYSEAILLFDNCSKAHCPDTNDSFAINGELLNRTTNATDYTITSSYPLESYKGLYDVSYIAKTNPFWLQFEPPSDELFFIMGLIYCIISSVGAAGNTLVIFMFVRCKSLRTPANKLVINLAISDLIMLLKCPIAAYNNFKRGPALGELACRIYGFLGGLSGTASIGTLTAIALDRYNVVVHPLDPLRYTSKLRTHIIIMIIWCYSCLFSIIPALDVGLSIYVPEGFLTTCSFDYLNREISARIFMFIFFVAAWCIPLIIICSSYFYILRVVFAANRIQSNRDKNKTEQKLAIIVFLIIGLWFVAWTPYSIVAMLGVFGQEQYLTPIASMIPALFCKTAACIDPYVYAATHPRFRMEFRRLIYGKNRIKRSSTIRSSILTRSSTARRLRTNSDACNRTNDTPESINNLHLSVVPELKEGNDDYVKVVHPDAAKHIEQSQF</sequence>
<dbReference type="Proteomes" id="UP000092444">
    <property type="component" value="Unassembled WGS sequence"/>
</dbReference>
<evidence type="ECO:0000256" key="5">
    <source>
        <dbReference type="ARBA" id="ARBA00022692"/>
    </source>
</evidence>
<evidence type="ECO:0000256" key="7">
    <source>
        <dbReference type="ARBA" id="ARBA00022989"/>
    </source>
</evidence>
<dbReference type="InterPro" id="IPR027430">
    <property type="entry name" value="Retinal_BS"/>
</dbReference>
<evidence type="ECO:0000256" key="9">
    <source>
        <dbReference type="ARBA" id="ARBA00023040"/>
    </source>
</evidence>
<evidence type="ECO:0000256" key="1">
    <source>
        <dbReference type="ARBA" id="ARBA00002881"/>
    </source>
</evidence>
<feature type="domain" description="G-protein coupled receptors family 1 profile" evidence="17">
    <location>
        <begin position="217"/>
        <end position="468"/>
    </location>
</feature>
<dbReference type="InterPro" id="IPR000276">
    <property type="entry name" value="GPCR_Rhodpsn"/>
</dbReference>
<dbReference type="SUPFAM" id="SSF81321">
    <property type="entry name" value="Family A G protein-coupled receptor-like"/>
    <property type="match status" value="1"/>
</dbReference>
<evidence type="ECO:0000256" key="15">
    <source>
        <dbReference type="ARBA" id="ARBA00023305"/>
    </source>
</evidence>
<evidence type="ECO:0000256" key="11">
    <source>
        <dbReference type="ARBA" id="ARBA00023157"/>
    </source>
</evidence>
<evidence type="ECO:0000256" key="12">
    <source>
        <dbReference type="ARBA" id="ARBA00023170"/>
    </source>
</evidence>
<organism evidence="18 19">
    <name type="scientific">Glossina morsitans morsitans</name>
    <name type="common">Savannah tsetse fly</name>
    <dbReference type="NCBI Taxonomy" id="37546"/>
    <lineage>
        <taxon>Eukaryota</taxon>
        <taxon>Metazoa</taxon>
        <taxon>Ecdysozoa</taxon>
        <taxon>Arthropoda</taxon>
        <taxon>Hexapoda</taxon>
        <taxon>Insecta</taxon>
        <taxon>Pterygota</taxon>
        <taxon>Neoptera</taxon>
        <taxon>Endopterygota</taxon>
        <taxon>Diptera</taxon>
        <taxon>Brachycera</taxon>
        <taxon>Muscomorpha</taxon>
        <taxon>Hippoboscoidea</taxon>
        <taxon>Glossinidae</taxon>
        <taxon>Glossina</taxon>
    </lineage>
</organism>
<evidence type="ECO:0000313" key="18">
    <source>
        <dbReference type="EnsemblMetazoa" id="GMOY005376-PA"/>
    </source>
</evidence>
<evidence type="ECO:0000256" key="14">
    <source>
        <dbReference type="ARBA" id="ARBA00023224"/>
    </source>
</evidence>
<feature type="transmembrane region" description="Helical" evidence="16">
    <location>
        <begin position="451"/>
        <end position="471"/>
    </location>
</feature>
<keyword evidence="5 16" id="KW-0812">Transmembrane</keyword>
<keyword evidence="13" id="KW-0325">Glycoprotein</keyword>
<feature type="transmembrane region" description="Helical" evidence="16">
    <location>
        <begin position="274"/>
        <end position="295"/>
    </location>
</feature>
<dbReference type="InterPro" id="IPR017452">
    <property type="entry name" value="GPCR_Rhodpsn_7TM"/>
</dbReference>
<feature type="transmembrane region" description="Helical" evidence="16">
    <location>
        <begin position="316"/>
        <end position="336"/>
    </location>
</feature>
<accession>A0A1B0FNF0</accession>
<dbReference type="GO" id="GO:0008020">
    <property type="term" value="F:G protein-coupled photoreceptor activity"/>
    <property type="evidence" value="ECO:0007669"/>
    <property type="project" value="UniProtKB-ARBA"/>
</dbReference>
<dbReference type="PRINTS" id="PR00238">
    <property type="entry name" value="OPSIN"/>
</dbReference>
<evidence type="ECO:0000256" key="4">
    <source>
        <dbReference type="ARBA" id="ARBA00022606"/>
    </source>
</evidence>
<dbReference type="PRINTS" id="PR00237">
    <property type="entry name" value="GPCRRHODOPSN"/>
</dbReference>
<keyword evidence="8 16" id="KW-0157">Chromophore</keyword>
<dbReference type="InterPro" id="IPR001760">
    <property type="entry name" value="Opsin"/>
</dbReference>
<evidence type="ECO:0000256" key="3">
    <source>
        <dbReference type="ARBA" id="ARBA00022543"/>
    </source>
</evidence>
<comment type="caution">
    <text evidence="16">Lacks conserved residue(s) required for the propagation of feature annotation.</text>
</comment>
<reference evidence="18" key="1">
    <citation type="submission" date="2020-05" db="UniProtKB">
        <authorList>
            <consortium name="EnsemblMetazoa"/>
        </authorList>
    </citation>
    <scope>IDENTIFICATION</scope>
    <source>
        <strain evidence="18">Yale</strain>
    </source>
</reference>
<feature type="transmembrane region" description="Helical" evidence="16">
    <location>
        <begin position="199"/>
        <end position="226"/>
    </location>
</feature>
<dbReference type="InterPro" id="IPR050125">
    <property type="entry name" value="GPCR_opsins"/>
</dbReference>
<keyword evidence="11" id="KW-1015">Disulfide bond</keyword>
<dbReference type="PROSITE" id="PS50262">
    <property type="entry name" value="G_PROTEIN_RECEP_F1_2"/>
    <property type="match status" value="1"/>
</dbReference>
<evidence type="ECO:0000256" key="10">
    <source>
        <dbReference type="ARBA" id="ARBA00023136"/>
    </source>
</evidence>
<name>A0A1B0FNF0_GLOMM</name>
<dbReference type="STRING" id="37546.A0A1B0FNF0"/>
<evidence type="ECO:0000313" key="19">
    <source>
        <dbReference type="Proteomes" id="UP000092444"/>
    </source>
</evidence>
<keyword evidence="14 16" id="KW-0807">Transducer</keyword>
<feature type="transmembrane region" description="Helical" evidence="16">
    <location>
        <begin position="365"/>
        <end position="391"/>
    </location>
</feature>
<keyword evidence="10 16" id="KW-0472">Membrane</keyword>
<keyword evidence="3 16" id="KW-0600">Photoreceptor protein</keyword>
<proteinExistence type="inferred from homology"/>
<keyword evidence="15" id="KW-0844">Vision</keyword>
<feature type="transmembrane region" description="Helical" evidence="16">
    <location>
        <begin position="238"/>
        <end position="258"/>
    </location>
</feature>
<evidence type="ECO:0000256" key="13">
    <source>
        <dbReference type="ARBA" id="ARBA00023180"/>
    </source>
</evidence>
<dbReference type="PROSITE" id="PS00237">
    <property type="entry name" value="G_PROTEIN_RECEP_F1_1"/>
    <property type="match status" value="1"/>
</dbReference>
<dbReference type="EnsemblMetazoa" id="GMOY005376-RA">
    <property type="protein sequence ID" value="GMOY005376-PA"/>
    <property type="gene ID" value="GMOY005376"/>
</dbReference>
<dbReference type="PhylomeDB" id="A0A1B0FNF0"/>
<dbReference type="VEuPathDB" id="VectorBase:GMOY005376"/>
<keyword evidence="12 16" id="KW-0675">Receptor</keyword>
<comment type="subcellular location">
    <subcellularLocation>
        <location evidence="2 16">Membrane</location>
        <topology evidence="2 16">Multi-pass membrane protein</topology>
    </subcellularLocation>
</comment>
<comment type="similarity">
    <text evidence="16">Belongs to the G-protein coupled receptor 1 family. Opsin subfamily.</text>
</comment>
<evidence type="ECO:0000256" key="2">
    <source>
        <dbReference type="ARBA" id="ARBA00004141"/>
    </source>
</evidence>
<keyword evidence="4 16" id="KW-0716">Sensory transduction</keyword>
<dbReference type="GO" id="GO:0016020">
    <property type="term" value="C:membrane"/>
    <property type="evidence" value="ECO:0007669"/>
    <property type="project" value="UniProtKB-SubCell"/>
</dbReference>
<dbReference type="PANTHER" id="PTHR24240">
    <property type="entry name" value="OPSIN"/>
    <property type="match status" value="1"/>
</dbReference>
<comment type="function">
    <text evidence="1">Visual pigments are the light-absorbing molecules that mediate vision. They consist of an apoprotein, opsin, covalently linked to cis-retinal.</text>
</comment>
<evidence type="ECO:0000256" key="6">
    <source>
        <dbReference type="ARBA" id="ARBA00022925"/>
    </source>
</evidence>
<dbReference type="Pfam" id="PF00001">
    <property type="entry name" value="7tm_1"/>
    <property type="match status" value="1"/>
</dbReference>
<dbReference type="PROSITE" id="PS00238">
    <property type="entry name" value="OPSIN"/>
    <property type="match status" value="1"/>
</dbReference>
<evidence type="ECO:0000256" key="8">
    <source>
        <dbReference type="ARBA" id="ARBA00022991"/>
    </source>
</evidence>
<keyword evidence="7 16" id="KW-1133">Transmembrane helix</keyword>
<dbReference type="GO" id="GO:0007601">
    <property type="term" value="P:visual perception"/>
    <property type="evidence" value="ECO:0007669"/>
    <property type="project" value="UniProtKB-KW"/>
</dbReference>
<feature type="transmembrane region" description="Helical" evidence="16">
    <location>
        <begin position="412"/>
        <end position="439"/>
    </location>
</feature>